<dbReference type="GO" id="GO:0004725">
    <property type="term" value="F:protein tyrosine phosphatase activity"/>
    <property type="evidence" value="ECO:0007669"/>
    <property type="project" value="UniProtKB-EC"/>
</dbReference>
<dbReference type="Gene3D" id="3.40.50.2300">
    <property type="match status" value="1"/>
</dbReference>
<comment type="caution">
    <text evidence="4">The sequence shown here is derived from an EMBL/GenBank/DDBJ whole genome shotgun (WGS) entry which is preliminary data.</text>
</comment>
<dbReference type="Proteomes" id="UP001604335">
    <property type="component" value="Unassembled WGS sequence"/>
</dbReference>
<dbReference type="InterPro" id="IPR023485">
    <property type="entry name" value="Ptyr_pPase"/>
</dbReference>
<gene>
    <name evidence="4" type="ORF">VPK24_18030</name>
</gene>
<dbReference type="InterPro" id="IPR052995">
    <property type="entry name" value="LMW-PTP"/>
</dbReference>
<dbReference type="SMART" id="SM00226">
    <property type="entry name" value="LMWPc"/>
    <property type="match status" value="1"/>
</dbReference>
<protein>
    <submittedName>
        <fullName evidence="4">Low molecular weight protein-tyrosine-phosphatase</fullName>
        <ecNumber evidence="4">3.1.3.48</ecNumber>
    </submittedName>
</protein>
<dbReference type="PANTHER" id="PTHR47439">
    <property type="entry name" value="LOW MOLECULAR WEIGHT PHOSPHOTYROSINE PROTEIN PHOSPHATASE-RELATED"/>
    <property type="match status" value="1"/>
</dbReference>
<evidence type="ECO:0000256" key="1">
    <source>
        <dbReference type="ARBA" id="ARBA00011063"/>
    </source>
</evidence>
<keyword evidence="5" id="KW-1185">Reference proteome</keyword>
<keyword evidence="2 4" id="KW-0378">Hydrolase</keyword>
<dbReference type="RefSeq" id="WP_190353845.1">
    <property type="nucleotide sequence ID" value="NZ_JAZAQF010000094.1"/>
</dbReference>
<proteinExistence type="inferred from homology"/>
<feature type="domain" description="Phosphotyrosine protein phosphatase I" evidence="3">
    <location>
        <begin position="3"/>
        <end position="153"/>
    </location>
</feature>
<name>A0ABW7CFD0_9CYAN</name>
<accession>A0ABW7CFD0</accession>
<dbReference type="CDD" id="cd16343">
    <property type="entry name" value="LMWPTP"/>
    <property type="match status" value="1"/>
</dbReference>
<reference evidence="5" key="1">
    <citation type="journal article" date="2024" name="Algal Res.">
        <title>Biochemical, toxicological and genomic investigation of a high-biomass producing Limnothrix strain isolated from Italian shallow drinking water reservoir.</title>
        <authorList>
            <person name="Simonazzi M."/>
            <person name="Shishido T.K."/>
            <person name="Delbaje E."/>
            <person name="Wahlsten M."/>
            <person name="Fewer D.P."/>
            <person name="Sivonen K."/>
            <person name="Pezzolesi L."/>
            <person name="Pistocchi R."/>
        </authorList>
    </citation>
    <scope>NUCLEOTIDE SEQUENCE [LARGE SCALE GENOMIC DNA]</scope>
    <source>
        <strain evidence="5">LRLZ20PSL1</strain>
    </source>
</reference>
<dbReference type="EC" id="3.1.3.48" evidence="4"/>
<sequence>MPVKLLFVCLGNICRSPAAENLMNHLIAQRGLQGQIECDSAGTGAYHVGEPPDRRMSAAAANHPGIKLQGRARQFSSVDFADFDLILAMDRDNYWGILARDPDRKYRDKVKMMCDFCRHHDLKEVPDPYYGGPEGFQQVIDLLLDACEGLLETLIQEGKVTPP</sequence>
<dbReference type="InterPro" id="IPR017867">
    <property type="entry name" value="Tyr_phospatase_low_mol_wt"/>
</dbReference>
<evidence type="ECO:0000313" key="5">
    <source>
        <dbReference type="Proteomes" id="UP001604335"/>
    </source>
</evidence>
<dbReference type="InterPro" id="IPR036196">
    <property type="entry name" value="Ptyr_pPase_sf"/>
</dbReference>
<dbReference type="EMBL" id="JAZAQF010000094">
    <property type="protein sequence ID" value="MFG3819548.1"/>
    <property type="molecule type" value="Genomic_DNA"/>
</dbReference>
<evidence type="ECO:0000259" key="3">
    <source>
        <dbReference type="SMART" id="SM00226"/>
    </source>
</evidence>
<dbReference type="SUPFAM" id="SSF52788">
    <property type="entry name" value="Phosphotyrosine protein phosphatases I"/>
    <property type="match status" value="1"/>
</dbReference>
<evidence type="ECO:0000313" key="4">
    <source>
        <dbReference type="EMBL" id="MFG3819548.1"/>
    </source>
</evidence>
<evidence type="ECO:0000256" key="2">
    <source>
        <dbReference type="ARBA" id="ARBA00022801"/>
    </source>
</evidence>
<organism evidence="4 5">
    <name type="scientific">Limnothrix redekei LRLZ20PSL1</name>
    <dbReference type="NCBI Taxonomy" id="3112953"/>
    <lineage>
        <taxon>Bacteria</taxon>
        <taxon>Bacillati</taxon>
        <taxon>Cyanobacteriota</taxon>
        <taxon>Cyanophyceae</taxon>
        <taxon>Pseudanabaenales</taxon>
        <taxon>Pseudanabaenaceae</taxon>
        <taxon>Limnothrix</taxon>
    </lineage>
</organism>
<comment type="similarity">
    <text evidence="1">Belongs to the low molecular weight phosphotyrosine protein phosphatase family.</text>
</comment>
<dbReference type="Pfam" id="PF01451">
    <property type="entry name" value="LMWPc"/>
    <property type="match status" value="1"/>
</dbReference>
<dbReference type="PANTHER" id="PTHR47439:SF1">
    <property type="entry name" value="ACID PHOSPHATASE"/>
    <property type="match status" value="1"/>
</dbReference>
<dbReference type="PRINTS" id="PR00719">
    <property type="entry name" value="LMWPTPASE"/>
</dbReference>